<reference evidence="1" key="1">
    <citation type="submission" date="2018-02" db="EMBL/GenBank/DDBJ databases">
        <title>Rhizophora mucronata_Transcriptome.</title>
        <authorList>
            <person name="Meera S.P."/>
            <person name="Sreeshan A."/>
            <person name="Augustine A."/>
        </authorList>
    </citation>
    <scope>NUCLEOTIDE SEQUENCE</scope>
    <source>
        <tissue evidence="1">Leaf</tissue>
    </source>
</reference>
<name>A0A2P2PV64_RHIMU</name>
<dbReference type="EMBL" id="GGEC01078153">
    <property type="protein sequence ID" value="MBX58637.1"/>
    <property type="molecule type" value="Transcribed_RNA"/>
</dbReference>
<sequence>MLTRVKFKLDRLTVGKAFGFC</sequence>
<evidence type="ECO:0000313" key="1">
    <source>
        <dbReference type="EMBL" id="MBX58637.1"/>
    </source>
</evidence>
<accession>A0A2P2PV64</accession>
<proteinExistence type="predicted"/>
<protein>
    <submittedName>
        <fullName evidence="1">Uncharacterized protein</fullName>
    </submittedName>
</protein>
<organism evidence="1">
    <name type="scientific">Rhizophora mucronata</name>
    <name type="common">Asiatic mangrove</name>
    <dbReference type="NCBI Taxonomy" id="61149"/>
    <lineage>
        <taxon>Eukaryota</taxon>
        <taxon>Viridiplantae</taxon>
        <taxon>Streptophyta</taxon>
        <taxon>Embryophyta</taxon>
        <taxon>Tracheophyta</taxon>
        <taxon>Spermatophyta</taxon>
        <taxon>Magnoliopsida</taxon>
        <taxon>eudicotyledons</taxon>
        <taxon>Gunneridae</taxon>
        <taxon>Pentapetalae</taxon>
        <taxon>rosids</taxon>
        <taxon>fabids</taxon>
        <taxon>Malpighiales</taxon>
        <taxon>Rhizophoraceae</taxon>
        <taxon>Rhizophora</taxon>
    </lineage>
</organism>
<dbReference type="AlphaFoldDB" id="A0A2P2PV64"/>